<dbReference type="AlphaFoldDB" id="A0A223KVY8"/>
<dbReference type="RefSeq" id="WP_066419406.1">
    <property type="nucleotide sequence ID" value="NZ_CP018866.1"/>
</dbReference>
<protein>
    <submittedName>
        <fullName evidence="1">Uncharacterized protein</fullName>
    </submittedName>
</protein>
<dbReference type="STRING" id="1314751.GCA_001591425_03624"/>
<keyword evidence="2" id="KW-1185">Reference proteome</keyword>
<dbReference type="Proteomes" id="UP000215224">
    <property type="component" value="Chromosome"/>
</dbReference>
<dbReference type="SUPFAM" id="SSF52540">
    <property type="entry name" value="P-loop containing nucleoside triphosphate hydrolases"/>
    <property type="match status" value="1"/>
</dbReference>
<reference evidence="1 2" key="1">
    <citation type="submission" date="2016-12" db="EMBL/GenBank/DDBJ databases">
        <title>The whole genome sequencing and assembly of Bacillus cohnii DSM 6307T strain.</title>
        <authorList>
            <person name="Lee Y.-J."/>
            <person name="Yi H."/>
            <person name="Bahn Y.-S."/>
            <person name="Kim J.F."/>
            <person name="Lee D.-W."/>
        </authorList>
    </citation>
    <scope>NUCLEOTIDE SEQUENCE [LARGE SCALE GENOMIC DNA]</scope>
    <source>
        <strain evidence="1 2">DSM 6307</strain>
    </source>
</reference>
<dbReference type="Gene3D" id="3.40.50.300">
    <property type="entry name" value="P-loop containing nucleotide triphosphate hydrolases"/>
    <property type="match status" value="1"/>
</dbReference>
<proteinExistence type="predicted"/>
<gene>
    <name evidence="1" type="ORF">BC6307_21370</name>
</gene>
<dbReference type="EMBL" id="CP018866">
    <property type="protein sequence ID" value="AST93631.1"/>
    <property type="molecule type" value="Genomic_DNA"/>
</dbReference>
<accession>A0A223KVY8</accession>
<dbReference type="InterPro" id="IPR027417">
    <property type="entry name" value="P-loop_NTPase"/>
</dbReference>
<dbReference type="KEGG" id="bcoh:BC6307_21370"/>
<sequence length="246" mass="29045">MVIEFLGVPGAGKTYLTNSLIDYLKKEINSSRFILITRKDIENKKRVNYKSKCLKHISFFIILIRIMDINILTLLFKILSTKDSIFVKKRNLIYFIYTLLNYNIINQIKKENSDKNCVFILDEGLAHISSIFFSEKDGVGDIMSYFKRINSIKGIKYRDHKKLYIFVDGTVEKNFERMSKRKQGFPMSWKKLDEVEKTNLLKEYVLKYELKKNYITNIANEDNVVIDNTNFLTNYDSYFLKVKGLL</sequence>
<organism evidence="1 2">
    <name type="scientific">Sutcliffiella cohnii</name>
    <dbReference type="NCBI Taxonomy" id="33932"/>
    <lineage>
        <taxon>Bacteria</taxon>
        <taxon>Bacillati</taxon>
        <taxon>Bacillota</taxon>
        <taxon>Bacilli</taxon>
        <taxon>Bacillales</taxon>
        <taxon>Bacillaceae</taxon>
        <taxon>Sutcliffiella</taxon>
    </lineage>
</organism>
<evidence type="ECO:0000313" key="2">
    <source>
        <dbReference type="Proteomes" id="UP000215224"/>
    </source>
</evidence>
<name>A0A223KVY8_9BACI</name>
<evidence type="ECO:0000313" key="1">
    <source>
        <dbReference type="EMBL" id="AST93631.1"/>
    </source>
</evidence>